<dbReference type="InterPro" id="IPR000667">
    <property type="entry name" value="Peptidase_S13"/>
</dbReference>
<organism evidence="4 5">
    <name type="scientific">Alkalispirillum mobile</name>
    <dbReference type="NCBI Taxonomy" id="85925"/>
    <lineage>
        <taxon>Bacteria</taxon>
        <taxon>Pseudomonadati</taxon>
        <taxon>Pseudomonadota</taxon>
        <taxon>Gammaproteobacteria</taxon>
        <taxon>Chromatiales</taxon>
        <taxon>Ectothiorhodospiraceae</taxon>
        <taxon>Alkalispirillum</taxon>
    </lineage>
</organism>
<feature type="signal peptide" evidence="3">
    <location>
        <begin position="1"/>
        <end position="22"/>
    </location>
</feature>
<gene>
    <name evidence="4" type="ORF">DFR31_0478</name>
</gene>
<keyword evidence="3" id="KW-0732">Signal</keyword>
<dbReference type="NCBIfam" id="TIGR00666">
    <property type="entry name" value="PBP4"/>
    <property type="match status" value="1"/>
</dbReference>
<name>A0A498C4Q7_9GAMM</name>
<keyword evidence="4" id="KW-0645">Protease</keyword>
<evidence type="ECO:0000256" key="2">
    <source>
        <dbReference type="ARBA" id="ARBA00022801"/>
    </source>
</evidence>
<comment type="similarity">
    <text evidence="1">Belongs to the peptidase S13 family.</text>
</comment>
<dbReference type="Gene3D" id="3.40.710.10">
    <property type="entry name" value="DD-peptidase/beta-lactamase superfamily"/>
    <property type="match status" value="2"/>
</dbReference>
<keyword evidence="2" id="KW-0378">Hydrolase</keyword>
<dbReference type="Proteomes" id="UP000275461">
    <property type="component" value="Unassembled WGS sequence"/>
</dbReference>
<evidence type="ECO:0000313" key="5">
    <source>
        <dbReference type="Proteomes" id="UP000275461"/>
    </source>
</evidence>
<dbReference type="PANTHER" id="PTHR30023:SF0">
    <property type="entry name" value="PENICILLIN-SENSITIVE CARBOXYPEPTIDASE A"/>
    <property type="match status" value="1"/>
</dbReference>
<dbReference type="GO" id="GO:0004185">
    <property type="term" value="F:serine-type carboxypeptidase activity"/>
    <property type="evidence" value="ECO:0007669"/>
    <property type="project" value="InterPro"/>
</dbReference>
<dbReference type="InterPro" id="IPR012338">
    <property type="entry name" value="Beta-lactam/transpept-like"/>
</dbReference>
<evidence type="ECO:0000256" key="1">
    <source>
        <dbReference type="ARBA" id="ARBA00006096"/>
    </source>
</evidence>
<dbReference type="GO" id="GO:0006508">
    <property type="term" value="P:proteolysis"/>
    <property type="evidence" value="ECO:0007669"/>
    <property type="project" value="InterPro"/>
</dbReference>
<evidence type="ECO:0000256" key="3">
    <source>
        <dbReference type="SAM" id="SignalP"/>
    </source>
</evidence>
<protein>
    <submittedName>
        <fullName evidence="4">D-alanyl-D-alanine carboxypeptidase/D-alanyl-D-alanine-endopeptidase (Penicillin-binding protein 4)</fullName>
    </submittedName>
</protein>
<proteinExistence type="inferred from homology"/>
<dbReference type="EMBL" id="RCDA01000001">
    <property type="protein sequence ID" value="RLK50572.1"/>
    <property type="molecule type" value="Genomic_DNA"/>
</dbReference>
<comment type="caution">
    <text evidence="4">The sequence shown here is derived from an EMBL/GenBank/DDBJ whole genome shotgun (WGS) entry which is preliminary data.</text>
</comment>
<dbReference type="SUPFAM" id="SSF56601">
    <property type="entry name" value="beta-lactamase/transpeptidase-like"/>
    <property type="match status" value="1"/>
</dbReference>
<evidence type="ECO:0000313" key="4">
    <source>
        <dbReference type="EMBL" id="RLK50572.1"/>
    </source>
</evidence>
<dbReference type="PANTHER" id="PTHR30023">
    <property type="entry name" value="D-ALANYL-D-ALANINE CARBOXYPEPTIDASE"/>
    <property type="match status" value="1"/>
</dbReference>
<sequence>MPAVRLWLVTVLVLLLPGIASADSLPGPVARVVDGLGVDRNHVSVWVQRLGDSEPLLAHQPDTPRNPASVLKLATSLAALEGLGPDYRWRTELHALGPVRDGVLEGDLLIRGGGDPFLVTEEFWKLTGALRRKGVSQITGDLVLDTRYFDLPAEDPGAFDGRPRRAYNQPPHPLLVNFNAVSFEIQPTGEGSPRVAADPPLPGLALSNRLALQPGACGGFQRGVAFHVLENPGGSLPGVLLEGRYPSGCDDWRLVRTVLPVEDYVHQLFGLLWSQWGGDFDGGWRLGQQPEDDAAPLVVHESPPLGQILRLVNKYSNNVMTRHLKLTLGAERFDAPATSEKGRVAVLEVLQELGMDTDGVVMDNGAGLSRNTRITARQVAQLLALAWEHPWMPEFVSSLAIAGLDGTLQRRFDEGPERGRMHLKTGRLNDVAAVAGYVRPDEGGEPLLAVVLVNHPGAHQGPGQEIQEAVLRWAFRQ</sequence>
<reference evidence="4 5" key="1">
    <citation type="submission" date="2018-10" db="EMBL/GenBank/DDBJ databases">
        <title>Genomic Encyclopedia of Type Strains, Phase IV (KMG-IV): sequencing the most valuable type-strain genomes for metagenomic binning, comparative biology and taxonomic classification.</title>
        <authorList>
            <person name="Goeker M."/>
        </authorList>
    </citation>
    <scope>NUCLEOTIDE SEQUENCE [LARGE SCALE GENOMIC DNA]</scope>
    <source>
        <strain evidence="4 5">DSM 12769</strain>
    </source>
</reference>
<keyword evidence="4" id="KW-0121">Carboxypeptidase</keyword>
<feature type="chain" id="PRO_5019820164" evidence="3">
    <location>
        <begin position="23"/>
        <end position="477"/>
    </location>
</feature>
<dbReference type="GO" id="GO:0000270">
    <property type="term" value="P:peptidoglycan metabolic process"/>
    <property type="evidence" value="ECO:0007669"/>
    <property type="project" value="TreeGrafter"/>
</dbReference>
<keyword evidence="5" id="KW-1185">Reference proteome</keyword>
<dbReference type="Gene3D" id="3.50.80.20">
    <property type="entry name" value="D-Ala-D-Ala carboxypeptidase C, peptidase S13"/>
    <property type="match status" value="1"/>
</dbReference>
<accession>A0A498C4Q7</accession>
<dbReference type="PRINTS" id="PR00922">
    <property type="entry name" value="DADACBPTASE3"/>
</dbReference>
<dbReference type="AlphaFoldDB" id="A0A498C4Q7"/>
<dbReference type="Pfam" id="PF02113">
    <property type="entry name" value="Peptidase_S13"/>
    <property type="match status" value="1"/>
</dbReference>